<dbReference type="InterPro" id="IPR019052">
    <property type="entry name" value="DUF2383"/>
</dbReference>
<reference evidence="2 3" key="1">
    <citation type="submission" date="2019-07" db="EMBL/GenBank/DDBJ databases">
        <title>Genome sequencing for Formosa sp. PS13.</title>
        <authorList>
            <person name="Park S.-J."/>
        </authorList>
    </citation>
    <scope>NUCLEOTIDE SEQUENCE [LARGE SCALE GENOMIC DNA]</scope>
    <source>
        <strain evidence="2 3">PS13</strain>
    </source>
</reference>
<proteinExistence type="predicted"/>
<gene>
    <name evidence="2" type="ORF">FNB79_10020</name>
</gene>
<accession>A0A516GRZ8</accession>
<dbReference type="RefSeq" id="WP_143381173.1">
    <property type="nucleotide sequence ID" value="NZ_CP041637.1"/>
</dbReference>
<dbReference type="InterPro" id="IPR012347">
    <property type="entry name" value="Ferritin-like"/>
</dbReference>
<dbReference type="NCBIfam" id="TIGR02284">
    <property type="entry name" value="PA2169 family four-helix-bundle protein"/>
    <property type="match status" value="1"/>
</dbReference>
<evidence type="ECO:0000259" key="1">
    <source>
        <dbReference type="Pfam" id="PF09537"/>
    </source>
</evidence>
<dbReference type="InterPro" id="IPR009078">
    <property type="entry name" value="Ferritin-like_SF"/>
</dbReference>
<sequence>MNTYTDIVGDKLNALLEKTYDAEQGFAKAAENVTETPLKNYFKRKSQERLTFGHELKQELAAYGQHIDKGGSFTGQAHRTWMDIKSAFTTNNEEAMLEEAIRGEKASVEEYQDVLSETDLPLSTKTILESQKHTIENGLSKIKSIEDLRS</sequence>
<dbReference type="Proteomes" id="UP000319209">
    <property type="component" value="Chromosome"/>
</dbReference>
<evidence type="ECO:0000313" key="2">
    <source>
        <dbReference type="EMBL" id="QDO94288.1"/>
    </source>
</evidence>
<name>A0A516GRZ8_9FLAO</name>
<evidence type="ECO:0000313" key="3">
    <source>
        <dbReference type="Proteomes" id="UP000319209"/>
    </source>
</evidence>
<dbReference type="Pfam" id="PF09537">
    <property type="entry name" value="DUF2383"/>
    <property type="match status" value="1"/>
</dbReference>
<protein>
    <submittedName>
        <fullName evidence="2">PA2169 family four-helix-bundle protein</fullName>
    </submittedName>
</protein>
<dbReference type="OrthoDB" id="282393at2"/>
<dbReference type="EMBL" id="CP041637">
    <property type="protein sequence ID" value="QDO94288.1"/>
    <property type="molecule type" value="Genomic_DNA"/>
</dbReference>
<dbReference type="Gene3D" id="1.20.1260.10">
    <property type="match status" value="1"/>
</dbReference>
<dbReference type="AlphaFoldDB" id="A0A516GRZ8"/>
<dbReference type="KEGG" id="fop:FNB79_10020"/>
<dbReference type="PIRSF" id="PIRSF029477">
    <property type="entry name" value="UCP029477"/>
    <property type="match status" value="1"/>
</dbReference>
<keyword evidence="3" id="KW-1185">Reference proteome</keyword>
<dbReference type="InterPro" id="IPR011971">
    <property type="entry name" value="CHP02284"/>
</dbReference>
<dbReference type="InterPro" id="IPR016920">
    <property type="entry name" value="UCP029477"/>
</dbReference>
<organism evidence="2 3">
    <name type="scientific">Formosa sediminum</name>
    <dbReference type="NCBI Taxonomy" id="2594004"/>
    <lineage>
        <taxon>Bacteria</taxon>
        <taxon>Pseudomonadati</taxon>
        <taxon>Bacteroidota</taxon>
        <taxon>Flavobacteriia</taxon>
        <taxon>Flavobacteriales</taxon>
        <taxon>Flavobacteriaceae</taxon>
        <taxon>Formosa</taxon>
    </lineage>
</organism>
<feature type="domain" description="DUF2383" evidence="1">
    <location>
        <begin position="10"/>
        <end position="116"/>
    </location>
</feature>
<dbReference type="SUPFAM" id="SSF47240">
    <property type="entry name" value="Ferritin-like"/>
    <property type="match status" value="1"/>
</dbReference>